<feature type="compositionally biased region" description="Basic and acidic residues" evidence="2">
    <location>
        <begin position="29"/>
        <end position="44"/>
    </location>
</feature>
<organism evidence="3 4">
    <name type="scientific">Mariniblastus fucicola</name>
    <dbReference type="NCBI Taxonomy" id="980251"/>
    <lineage>
        <taxon>Bacteria</taxon>
        <taxon>Pseudomonadati</taxon>
        <taxon>Planctomycetota</taxon>
        <taxon>Planctomycetia</taxon>
        <taxon>Pirellulales</taxon>
        <taxon>Pirellulaceae</taxon>
        <taxon>Mariniblastus</taxon>
    </lineage>
</organism>
<evidence type="ECO:0000256" key="2">
    <source>
        <dbReference type="SAM" id="MobiDB-lite"/>
    </source>
</evidence>
<proteinExistence type="predicted"/>
<evidence type="ECO:0000313" key="3">
    <source>
        <dbReference type="EMBL" id="QEG24749.1"/>
    </source>
</evidence>
<feature type="region of interest" description="Disordered" evidence="2">
    <location>
        <begin position="23"/>
        <end position="44"/>
    </location>
</feature>
<dbReference type="EMBL" id="CP042912">
    <property type="protein sequence ID" value="QEG24749.1"/>
    <property type="molecule type" value="Genomic_DNA"/>
</dbReference>
<name>A0A5B9PGL5_9BACT</name>
<accession>A0A5B9PGL5</accession>
<keyword evidence="1" id="KW-0175">Coiled coil</keyword>
<dbReference type="RefSeq" id="WP_075083695.1">
    <property type="nucleotide sequence ID" value="NZ_CP042912.1"/>
</dbReference>
<protein>
    <recommendedName>
        <fullName evidence="5">Chromosome partition protein Smc</fullName>
    </recommendedName>
</protein>
<keyword evidence="4" id="KW-1185">Reference proteome</keyword>
<dbReference type="Proteomes" id="UP000322214">
    <property type="component" value="Chromosome"/>
</dbReference>
<sequence length="206" mass="23945">MTTPASESVRKVANPAIVLGQIESAPGQDARRTSRHDVSVREDATRSPRLRVVHVDKEVFDDNLDQPLEVPLQIAELTSHLKRRRDRLQEKENSLNEKIASWQTSMDARGAANSDRERELKLRERQLQSLQFHLLQMQNDVIDSQLSMEGVIEHFENTESDEYMKLALELLRFEVLDRFDYVSKRWEILHSKLENLYAEQPVRKAG</sequence>
<evidence type="ECO:0008006" key="5">
    <source>
        <dbReference type="Google" id="ProtNLM"/>
    </source>
</evidence>
<evidence type="ECO:0000256" key="1">
    <source>
        <dbReference type="SAM" id="Coils"/>
    </source>
</evidence>
<dbReference type="KEGG" id="mff:MFFC18_46710"/>
<dbReference type="AlphaFoldDB" id="A0A5B9PGL5"/>
<evidence type="ECO:0000313" key="4">
    <source>
        <dbReference type="Proteomes" id="UP000322214"/>
    </source>
</evidence>
<feature type="coiled-coil region" evidence="1">
    <location>
        <begin position="74"/>
        <end position="105"/>
    </location>
</feature>
<gene>
    <name evidence="3" type="ORF">MFFC18_46710</name>
</gene>
<reference evidence="3 4" key="1">
    <citation type="submission" date="2019-08" db="EMBL/GenBank/DDBJ databases">
        <title>Deep-cultivation of Planctomycetes and their phenomic and genomic characterization uncovers novel biology.</title>
        <authorList>
            <person name="Wiegand S."/>
            <person name="Jogler M."/>
            <person name="Boedeker C."/>
            <person name="Pinto D."/>
            <person name="Vollmers J."/>
            <person name="Rivas-Marin E."/>
            <person name="Kohn T."/>
            <person name="Peeters S.H."/>
            <person name="Heuer A."/>
            <person name="Rast P."/>
            <person name="Oberbeckmann S."/>
            <person name="Bunk B."/>
            <person name="Jeske O."/>
            <person name="Meyerdierks A."/>
            <person name="Storesund J.E."/>
            <person name="Kallscheuer N."/>
            <person name="Luecker S."/>
            <person name="Lage O.M."/>
            <person name="Pohl T."/>
            <person name="Merkel B.J."/>
            <person name="Hornburger P."/>
            <person name="Mueller R.-W."/>
            <person name="Bruemmer F."/>
            <person name="Labrenz M."/>
            <person name="Spormann A.M."/>
            <person name="Op den Camp H."/>
            <person name="Overmann J."/>
            <person name="Amann R."/>
            <person name="Jetten M.S.M."/>
            <person name="Mascher T."/>
            <person name="Medema M.H."/>
            <person name="Devos D.P."/>
            <person name="Kaster A.-K."/>
            <person name="Ovreas L."/>
            <person name="Rohde M."/>
            <person name="Galperin M.Y."/>
            <person name="Jogler C."/>
        </authorList>
    </citation>
    <scope>NUCLEOTIDE SEQUENCE [LARGE SCALE GENOMIC DNA]</scope>
    <source>
        <strain evidence="3 4">FC18</strain>
    </source>
</reference>